<organism evidence="1 2">
    <name type="scientific">Buttiauxella agrestis ATCC 33320</name>
    <dbReference type="NCBI Taxonomy" id="1006004"/>
    <lineage>
        <taxon>Bacteria</taxon>
        <taxon>Pseudomonadati</taxon>
        <taxon>Pseudomonadota</taxon>
        <taxon>Gammaproteobacteria</taxon>
        <taxon>Enterobacterales</taxon>
        <taxon>Enterobacteriaceae</taxon>
        <taxon>Buttiauxella</taxon>
    </lineage>
</organism>
<gene>
    <name evidence="1" type="ORF">GBAG_4359</name>
</gene>
<dbReference type="Proteomes" id="UP000028653">
    <property type="component" value="Unassembled WGS sequence"/>
</dbReference>
<dbReference type="OrthoDB" id="6606125at2"/>
<evidence type="ECO:0000313" key="1">
    <source>
        <dbReference type="EMBL" id="KFC76724.1"/>
    </source>
</evidence>
<name>A0A085FZ29_9ENTR</name>
<proteinExistence type="predicted"/>
<accession>A0A085FZ29</accession>
<keyword evidence="2" id="KW-1185">Reference proteome</keyword>
<sequence>MHTQNVKTAAPESSERWGKKFTMTHLTDLFLYVMVNSEGQKQPGIFVPPPEGDLHIAVREDGGETVIVWTQNGWPLAAAIPESGYLAVLTGIAE</sequence>
<evidence type="ECO:0000313" key="2">
    <source>
        <dbReference type="Proteomes" id="UP000028653"/>
    </source>
</evidence>
<dbReference type="eggNOG" id="ENOG502ZRIW">
    <property type="taxonomic scope" value="Bacteria"/>
</dbReference>
<protein>
    <submittedName>
        <fullName evidence="1">Uncharacterized protein</fullName>
    </submittedName>
</protein>
<dbReference type="STRING" id="1006004.GBAG_4359"/>
<dbReference type="EMBL" id="JMPI01000076">
    <property type="protein sequence ID" value="KFC76724.1"/>
    <property type="molecule type" value="Genomic_DNA"/>
</dbReference>
<dbReference type="RefSeq" id="WP_034500183.1">
    <property type="nucleotide sequence ID" value="NZ_JMPI01000076.1"/>
</dbReference>
<comment type="caution">
    <text evidence="1">The sequence shown here is derived from an EMBL/GenBank/DDBJ whole genome shotgun (WGS) entry which is preliminary data.</text>
</comment>
<dbReference type="AlphaFoldDB" id="A0A085FZ29"/>
<reference evidence="1 2" key="1">
    <citation type="submission" date="2014-05" db="EMBL/GenBank/DDBJ databases">
        <title>ATOL: Assembling a taxonomically balanced genome-scale reconstruction of the evolutionary history of the Enterobacteriaceae.</title>
        <authorList>
            <person name="Plunkett G.III."/>
            <person name="Neeno-Eckwall E.C."/>
            <person name="Glasner J.D."/>
            <person name="Perna N.T."/>
        </authorList>
    </citation>
    <scope>NUCLEOTIDE SEQUENCE [LARGE SCALE GENOMIC DNA]</scope>
    <source>
        <strain evidence="1 2">ATCC 33320</strain>
    </source>
</reference>